<protein>
    <submittedName>
        <fullName evidence="1">Uncharacterized protein</fullName>
    </submittedName>
</protein>
<reference evidence="1 2" key="1">
    <citation type="submission" date="2018-01" db="EMBL/GenBank/DDBJ databases">
        <title>Successful Treatment of Persistent Burkholderia cepacia Bacteremia with Ceftazidime-Avibactam.</title>
        <authorList>
            <person name="Tamma P."/>
            <person name="Fan Y."/>
            <person name="Bergman Y."/>
            <person name="Sick-Samuels A."/>
            <person name="Hsu A."/>
            <person name="Timp W."/>
            <person name="Simner P."/>
        </authorList>
    </citation>
    <scope>NUCLEOTIDE SEQUENCE [LARGE SCALE GENOMIC DNA]</scope>
    <source>
        <strain evidence="1 2">170816</strain>
    </source>
</reference>
<dbReference type="Proteomes" id="UP000238655">
    <property type="component" value="Chromosome 1"/>
</dbReference>
<sequence>MKQGSYPIGNRSLQPTDTLTGVVAGATADVPLSLLTQYINENFFPALVGSVRPAAPALGQLFIDLTLGPYGQLIYCAQVVPTVWCNTAGVQV</sequence>
<evidence type="ECO:0000313" key="2">
    <source>
        <dbReference type="Proteomes" id="UP000238655"/>
    </source>
</evidence>
<name>A0A2S5DRS6_9BURK</name>
<evidence type="ECO:0000313" key="1">
    <source>
        <dbReference type="EMBL" id="POZ81752.1"/>
    </source>
</evidence>
<comment type="caution">
    <text evidence="1">The sequence shown here is derived from an EMBL/GenBank/DDBJ whole genome shotgun (WGS) entry which is preliminary data.</text>
</comment>
<dbReference type="AlphaFoldDB" id="A0A2S5DRS6"/>
<dbReference type="EMBL" id="PQVP01000002">
    <property type="protein sequence ID" value="POZ81752.1"/>
    <property type="molecule type" value="Genomic_DNA"/>
</dbReference>
<organism evidence="1 2">
    <name type="scientific">Burkholderia contaminans</name>
    <dbReference type="NCBI Taxonomy" id="488447"/>
    <lineage>
        <taxon>Bacteria</taxon>
        <taxon>Pseudomonadati</taxon>
        <taxon>Pseudomonadota</taxon>
        <taxon>Betaproteobacteria</taxon>
        <taxon>Burkholderiales</taxon>
        <taxon>Burkholderiaceae</taxon>
        <taxon>Burkholderia</taxon>
        <taxon>Burkholderia cepacia complex</taxon>
    </lineage>
</organism>
<accession>A0A2S5DRS6</accession>
<proteinExistence type="predicted"/>
<gene>
    <name evidence="1" type="ORF">C3743_15680</name>
</gene>
<dbReference type="RefSeq" id="WP_089460858.1">
    <property type="nucleotide sequence ID" value="NZ_CM009575.1"/>
</dbReference>